<evidence type="ECO:0000259" key="4">
    <source>
        <dbReference type="SMART" id="SM00822"/>
    </source>
</evidence>
<dbReference type="InterPro" id="IPR036291">
    <property type="entry name" value="NAD(P)-bd_dom_sf"/>
</dbReference>
<name>A0A3N1HQV2_9ACTN</name>
<dbReference type="FunCoup" id="A0A3N1HQV2">
    <property type="interactions" value="5"/>
</dbReference>
<dbReference type="Gene3D" id="3.40.50.720">
    <property type="entry name" value="NAD(P)-binding Rossmann-like Domain"/>
    <property type="match status" value="1"/>
</dbReference>
<dbReference type="AlphaFoldDB" id="A0A3N1HQV2"/>
<dbReference type="RefSeq" id="WP_199719943.1">
    <property type="nucleotide sequence ID" value="NZ_RJKN01000002.1"/>
</dbReference>
<feature type="region of interest" description="Disordered" evidence="3">
    <location>
        <begin position="310"/>
        <end position="340"/>
    </location>
</feature>
<keyword evidence="2" id="KW-0560">Oxidoreductase</keyword>
<dbReference type="GO" id="GO:0016491">
    <property type="term" value="F:oxidoreductase activity"/>
    <property type="evidence" value="ECO:0007669"/>
    <property type="project" value="UniProtKB-KW"/>
</dbReference>
<feature type="region of interest" description="Disordered" evidence="3">
    <location>
        <begin position="1"/>
        <end position="30"/>
    </location>
</feature>
<sequence>MQLSRGPRTGSRSSDAPAPRAVGQGAGPRGRLEDLPRVVLVTGASSGIGRATALRLARPGAVLALVARGRAGLDAVAADCRAQGADVEVHALDVGDDAAVAQAVAAVVRRHGRLDAVVHSAATIAYGDVADVPARTFDAVVRTDVLGSANVARHAVRQLRAQADARPGDGGTLVLLGSLLGHIAAPWMGSYTVSKWAVRGLARTLVIENRPYPGIQVKVVSPGGVETPVYRRAATFIGRHGKPPFPVYAPETVAERVVGTLARPRSARRDQQVGWANPVVIAGFTYLPGVFDTLVRPLLRAFGLDGRTVATTTGNVHTPSDRSDPTGDDAPRRRRTRDSR</sequence>
<dbReference type="SMART" id="SM00822">
    <property type="entry name" value="PKS_KR"/>
    <property type="match status" value="1"/>
</dbReference>
<comment type="similarity">
    <text evidence="1">Belongs to the short-chain dehydrogenases/reductases (SDR) family.</text>
</comment>
<proteinExistence type="inferred from homology"/>
<protein>
    <submittedName>
        <fullName evidence="5">Short-subunit dehydrogenase</fullName>
    </submittedName>
</protein>
<dbReference type="PANTHER" id="PTHR44196:SF1">
    <property type="entry name" value="DEHYDROGENASE_REDUCTASE SDR FAMILY MEMBER 7B"/>
    <property type="match status" value="1"/>
</dbReference>
<feature type="compositionally biased region" description="Basic and acidic residues" evidence="3">
    <location>
        <begin position="319"/>
        <end position="331"/>
    </location>
</feature>
<evidence type="ECO:0000313" key="6">
    <source>
        <dbReference type="Proteomes" id="UP000276232"/>
    </source>
</evidence>
<gene>
    <name evidence="5" type="ORF">EDC03_1014</name>
</gene>
<evidence type="ECO:0000256" key="3">
    <source>
        <dbReference type="SAM" id="MobiDB-lite"/>
    </source>
</evidence>
<dbReference type="PRINTS" id="PR00081">
    <property type="entry name" value="GDHRDH"/>
</dbReference>
<dbReference type="PANTHER" id="PTHR44196">
    <property type="entry name" value="DEHYDROGENASE/REDUCTASE SDR FAMILY MEMBER 7B"/>
    <property type="match status" value="1"/>
</dbReference>
<comment type="caution">
    <text evidence="5">The sequence shown here is derived from an EMBL/GenBank/DDBJ whole genome shotgun (WGS) entry which is preliminary data.</text>
</comment>
<dbReference type="InterPro" id="IPR002347">
    <property type="entry name" value="SDR_fam"/>
</dbReference>
<dbReference type="Proteomes" id="UP000276232">
    <property type="component" value="Unassembled WGS sequence"/>
</dbReference>
<feature type="domain" description="Ketoreductase" evidence="4">
    <location>
        <begin position="37"/>
        <end position="214"/>
    </location>
</feature>
<dbReference type="InParanoid" id="A0A3N1HQV2"/>
<evidence type="ECO:0000256" key="1">
    <source>
        <dbReference type="ARBA" id="ARBA00006484"/>
    </source>
</evidence>
<reference evidence="5 6" key="1">
    <citation type="journal article" date="2015" name="Stand. Genomic Sci.">
        <title>Genomic Encyclopedia of Bacterial and Archaeal Type Strains, Phase III: the genomes of soil and plant-associated and newly described type strains.</title>
        <authorList>
            <person name="Whitman W.B."/>
            <person name="Woyke T."/>
            <person name="Klenk H.P."/>
            <person name="Zhou Y."/>
            <person name="Lilburn T.G."/>
            <person name="Beck B.J."/>
            <person name="De Vos P."/>
            <person name="Vandamme P."/>
            <person name="Eisen J.A."/>
            <person name="Garrity G."/>
            <person name="Hugenholtz P."/>
            <person name="Kyrpides N.C."/>
        </authorList>
    </citation>
    <scope>NUCLEOTIDE SEQUENCE [LARGE SCALE GENOMIC DNA]</scope>
    <source>
        <strain evidence="5 6">CECT 7306</strain>
    </source>
</reference>
<dbReference type="Pfam" id="PF00106">
    <property type="entry name" value="adh_short"/>
    <property type="match status" value="1"/>
</dbReference>
<evidence type="ECO:0000313" key="5">
    <source>
        <dbReference type="EMBL" id="ROP44884.1"/>
    </source>
</evidence>
<dbReference type="EMBL" id="RJKN01000002">
    <property type="protein sequence ID" value="ROP44884.1"/>
    <property type="molecule type" value="Genomic_DNA"/>
</dbReference>
<keyword evidence="6" id="KW-1185">Reference proteome</keyword>
<dbReference type="InterPro" id="IPR057326">
    <property type="entry name" value="KR_dom"/>
</dbReference>
<dbReference type="SUPFAM" id="SSF51735">
    <property type="entry name" value="NAD(P)-binding Rossmann-fold domains"/>
    <property type="match status" value="1"/>
</dbReference>
<dbReference type="GO" id="GO:0016020">
    <property type="term" value="C:membrane"/>
    <property type="evidence" value="ECO:0007669"/>
    <property type="project" value="TreeGrafter"/>
</dbReference>
<accession>A0A3N1HQV2</accession>
<organism evidence="5 6">
    <name type="scientific">Pseudokineococcus lusitanus</name>
    <dbReference type="NCBI Taxonomy" id="763993"/>
    <lineage>
        <taxon>Bacteria</taxon>
        <taxon>Bacillati</taxon>
        <taxon>Actinomycetota</taxon>
        <taxon>Actinomycetes</taxon>
        <taxon>Kineosporiales</taxon>
        <taxon>Kineosporiaceae</taxon>
        <taxon>Pseudokineococcus</taxon>
    </lineage>
</organism>
<evidence type="ECO:0000256" key="2">
    <source>
        <dbReference type="ARBA" id="ARBA00023002"/>
    </source>
</evidence>